<evidence type="ECO:0000256" key="2">
    <source>
        <dbReference type="SAM" id="MobiDB-lite"/>
    </source>
</evidence>
<dbReference type="EMBL" id="HBNS01024848">
    <property type="protein sequence ID" value="CAE4616151.1"/>
    <property type="molecule type" value="Transcribed_RNA"/>
</dbReference>
<feature type="region of interest" description="Disordered" evidence="2">
    <location>
        <begin position="180"/>
        <end position="214"/>
    </location>
</feature>
<reference evidence="3" key="1">
    <citation type="submission" date="2021-01" db="EMBL/GenBank/DDBJ databases">
        <authorList>
            <person name="Corre E."/>
            <person name="Pelletier E."/>
            <person name="Niang G."/>
            <person name="Scheremetjew M."/>
            <person name="Finn R."/>
            <person name="Kale V."/>
            <person name="Holt S."/>
            <person name="Cochrane G."/>
            <person name="Meng A."/>
            <person name="Brown T."/>
            <person name="Cohen L."/>
        </authorList>
    </citation>
    <scope>NUCLEOTIDE SEQUENCE</scope>
    <source>
        <strain evidence="3">GSO104</strain>
    </source>
</reference>
<evidence type="ECO:0000256" key="1">
    <source>
        <dbReference type="SAM" id="Coils"/>
    </source>
</evidence>
<keyword evidence="1" id="KW-0175">Coiled coil</keyword>
<evidence type="ECO:0000313" key="3">
    <source>
        <dbReference type="EMBL" id="CAE4616151.1"/>
    </source>
</evidence>
<sequence>MSRDAEVGMVRNKLSLSNCEILIHGNIGGFPSHCARPAQISSSELLMPVSATSKVSGITRRTSSSLILPTTCTSLVLKVAKSDGCGSNTPTVDVPPQQNNTLSRDKDANLEFSFASCSSKRKVEDDAPASDFHAGDAKAIVTNGGERNNNEPLRLVNSLVTEKALQQEVIGGETCPSLLRQIDSNKHNNSDNARNRRKEGEDSVGGDIQDDSDTCRLHEPSEVRNIIEPSPCLESPNAAQICSLELQLGHLSSQNRSLRNRINRDRRLMEDMSVREAELQEEFVLLQSEFQEQLKHQCNRDELVIQGKKDQSRLEVLRGTLLQQAREESSLLREEISALRSHLQEAETEASTSRVVNESDNKALRKEIGHLQSVIMRREIFRSDVERRLESLDITSRRTGGHLAEKIASAEAASKELRACLGEVSREKAAETERAVSAEQERDEWKKKAIDFENKFLSAHSKLETMERERDCLRGELDEINAVRTRPRDAIEKEYGAEISRLRQEVERIGIDADCRVHAVERSNAESKAILAKSVKKEAERLLECKRWQIAYQTLSNQIQALDAAGELRSVRAEDILPINTEEINGHCDGSNHLDRNVVKLKTYNQLVPVASSFSQTEEAMLPKQVGSNLPDMSSVGVNTGEDSTLTLQSIMNATVKELLQPQKEREKGLNGSTEEQRYESTVLLSTRQTLETELNQSRNSLITKNDDIPSTERFDDKIYNFNPESVSMRLEDLRRNNAQLSQQIVVLEEAKRCVEAENKKLAERCVAAELINKDEKAEHEKAFQELKRKLIAAVNEQHKSENKLDVSINEKKLIEKELISLKEKLKEQATELERLLLEKSDAKEYIGELEKKKDNVDDIVHKSTKENLLLRSEVTKLNARLKENRKSSVLYNKEMQEENRALREGFEFLQQEKDQVNNMLHEVKNALGCEKKQTF</sequence>
<gene>
    <name evidence="3" type="ORF">DBRI00130_LOCUS19595</name>
</gene>
<feature type="region of interest" description="Disordered" evidence="2">
    <location>
        <begin position="663"/>
        <end position="682"/>
    </location>
</feature>
<feature type="compositionally biased region" description="Basic and acidic residues" evidence="2">
    <location>
        <begin position="663"/>
        <end position="679"/>
    </location>
</feature>
<proteinExistence type="predicted"/>
<name>A0A7S4W199_9STRA</name>
<feature type="compositionally biased region" description="Acidic residues" evidence="2">
    <location>
        <begin position="202"/>
        <end position="212"/>
    </location>
</feature>
<feature type="coiled-coil region" evidence="1">
    <location>
        <begin position="421"/>
        <end position="483"/>
    </location>
</feature>
<dbReference type="AlphaFoldDB" id="A0A7S4W199"/>
<feature type="coiled-coil region" evidence="1">
    <location>
        <begin position="893"/>
        <end position="927"/>
    </location>
</feature>
<organism evidence="3">
    <name type="scientific">Ditylum brightwellii</name>
    <dbReference type="NCBI Taxonomy" id="49249"/>
    <lineage>
        <taxon>Eukaryota</taxon>
        <taxon>Sar</taxon>
        <taxon>Stramenopiles</taxon>
        <taxon>Ochrophyta</taxon>
        <taxon>Bacillariophyta</taxon>
        <taxon>Mediophyceae</taxon>
        <taxon>Lithodesmiophycidae</taxon>
        <taxon>Lithodesmiales</taxon>
        <taxon>Lithodesmiaceae</taxon>
        <taxon>Ditylum</taxon>
    </lineage>
</organism>
<protein>
    <submittedName>
        <fullName evidence="3">Uncharacterized protein</fullName>
    </submittedName>
</protein>
<feature type="coiled-coil region" evidence="1">
    <location>
        <begin position="322"/>
        <end position="349"/>
    </location>
</feature>
<accession>A0A7S4W199</accession>
<feature type="coiled-coil region" evidence="1">
    <location>
        <begin position="731"/>
        <end position="853"/>
    </location>
</feature>